<evidence type="ECO:0000313" key="6">
    <source>
        <dbReference type="Proteomes" id="UP000033647"/>
    </source>
</evidence>
<dbReference type="PANTHER" id="PTHR48081">
    <property type="entry name" value="AB HYDROLASE SUPERFAMILY PROTEIN C4A8.06C"/>
    <property type="match status" value="1"/>
</dbReference>
<evidence type="ECO:0000256" key="1">
    <source>
        <dbReference type="ARBA" id="ARBA00010515"/>
    </source>
</evidence>
<feature type="domain" description="Alpha/beta hydrolase fold-3" evidence="4">
    <location>
        <begin position="168"/>
        <end position="265"/>
    </location>
</feature>
<dbReference type="EMBL" id="LAFY01005830">
    <property type="protein sequence ID" value="KJX92298.1"/>
    <property type="molecule type" value="Genomic_DNA"/>
</dbReference>
<dbReference type="Pfam" id="PF07859">
    <property type="entry name" value="Abhydrolase_3"/>
    <property type="match status" value="2"/>
</dbReference>
<comment type="similarity">
    <text evidence="1">Belongs to the 'GDXG' lipolytic enzyme family.</text>
</comment>
<evidence type="ECO:0000256" key="3">
    <source>
        <dbReference type="PROSITE-ProRule" id="PRU10038"/>
    </source>
</evidence>
<dbReference type="PROSITE" id="PS01173">
    <property type="entry name" value="LIPASE_GDXG_HIS"/>
    <property type="match status" value="1"/>
</dbReference>
<dbReference type="InterPro" id="IPR033140">
    <property type="entry name" value="Lipase_GDXG_put_SER_AS"/>
</dbReference>
<comment type="caution">
    <text evidence="5">The sequence shown here is derived from an EMBL/GenBank/DDBJ whole genome shotgun (WGS) entry which is preliminary data.</text>
</comment>
<name>A0A0F4G4N1_9PEZI</name>
<keyword evidence="2" id="KW-0378">Hydrolase</keyword>
<feature type="domain" description="Alpha/beta hydrolase fold-3" evidence="4">
    <location>
        <begin position="342"/>
        <end position="408"/>
    </location>
</feature>
<dbReference type="AlphaFoldDB" id="A0A0F4G4N1"/>
<dbReference type="Gene3D" id="3.40.50.1820">
    <property type="entry name" value="alpha/beta hydrolase"/>
    <property type="match status" value="1"/>
</dbReference>
<dbReference type="PANTHER" id="PTHR48081:SF25">
    <property type="entry name" value="PUTATIVE (AFU_ORTHOLOGUE AFUA_3G11560)-RELATED"/>
    <property type="match status" value="1"/>
</dbReference>
<dbReference type="PROSITE" id="PS01174">
    <property type="entry name" value="LIPASE_GDXG_SER"/>
    <property type="match status" value="1"/>
</dbReference>
<evidence type="ECO:0000313" key="5">
    <source>
        <dbReference type="EMBL" id="KJX92298.1"/>
    </source>
</evidence>
<evidence type="ECO:0000256" key="2">
    <source>
        <dbReference type="ARBA" id="ARBA00022801"/>
    </source>
</evidence>
<dbReference type="OrthoDB" id="5354320at2759"/>
<dbReference type="STRING" id="1047168.A0A0F4G4N1"/>
<dbReference type="GO" id="GO:0016787">
    <property type="term" value="F:hydrolase activity"/>
    <property type="evidence" value="ECO:0007669"/>
    <property type="project" value="UniProtKB-KW"/>
</dbReference>
<accession>A0A0F4G4N1</accession>
<organism evidence="5 6">
    <name type="scientific">Zymoseptoria brevis</name>
    <dbReference type="NCBI Taxonomy" id="1047168"/>
    <lineage>
        <taxon>Eukaryota</taxon>
        <taxon>Fungi</taxon>
        <taxon>Dikarya</taxon>
        <taxon>Ascomycota</taxon>
        <taxon>Pezizomycotina</taxon>
        <taxon>Dothideomycetes</taxon>
        <taxon>Dothideomycetidae</taxon>
        <taxon>Mycosphaerellales</taxon>
        <taxon>Mycosphaerellaceae</taxon>
        <taxon>Zymoseptoria</taxon>
    </lineage>
</organism>
<dbReference type="InterPro" id="IPR002168">
    <property type="entry name" value="Lipase_GDXG_HIS_AS"/>
</dbReference>
<proteinExistence type="inferred from homology"/>
<reference evidence="5 6" key="1">
    <citation type="submission" date="2015-03" db="EMBL/GenBank/DDBJ databases">
        <title>RNA-seq based gene annotation and comparative genomics of four Zymoseptoria species reveal species-specific pathogenicity related genes and transposable element activity.</title>
        <authorList>
            <person name="Grandaubert J."/>
            <person name="Bhattacharyya A."/>
            <person name="Stukenbrock E.H."/>
        </authorList>
    </citation>
    <scope>NUCLEOTIDE SEQUENCE [LARGE SCALE GENOMIC DNA]</scope>
    <source>
        <strain evidence="5 6">Zb18110</strain>
    </source>
</reference>
<dbReference type="Proteomes" id="UP000033647">
    <property type="component" value="Unassembled WGS sequence"/>
</dbReference>
<dbReference type="InterPro" id="IPR029058">
    <property type="entry name" value="AB_hydrolase_fold"/>
</dbReference>
<dbReference type="InterPro" id="IPR050300">
    <property type="entry name" value="GDXG_lipolytic_enzyme"/>
</dbReference>
<dbReference type="SUPFAM" id="SSF53474">
    <property type="entry name" value="alpha/beta-Hydrolases"/>
    <property type="match status" value="1"/>
</dbReference>
<dbReference type="InterPro" id="IPR013094">
    <property type="entry name" value="AB_hydrolase_3"/>
</dbReference>
<evidence type="ECO:0000259" key="4">
    <source>
        <dbReference type="Pfam" id="PF07859"/>
    </source>
</evidence>
<gene>
    <name evidence="5" type="ORF">TI39_contig5875g00010</name>
</gene>
<feature type="active site" evidence="3">
    <location>
        <position position="249"/>
    </location>
</feature>
<sequence length="493" mass="54362">MDSPLAAIKLLFPHVPSLSWTAAQHTLGLSPTASKWDLRSELTVHVLRAIASPKSGRSAPLSKVQRGTLKDPGIKGKTWIAKATIARPPKEDEGQGKGLRDVVFQAIEAMKKEGNVLSYERPELKDLEVEWTGFRPGAKKDEGLPDVDEKEKYRLLMAEPCRSSEATVLYFHGGAYYLCDPATHRGLTSRLAKESSGRVCSVRYRLAPQTAFPGQLIDALMAYLSLIYPPANSLHEAVPAERIVLAGDSAGANLAFALLQLLLQLHRTADGVPLVKFHGRDVHVPLPAGVSGNSGWFDVSRAMPSIVGNSKWDYLPPANHDDAVGRFPADSIWPTKPPRGDIYCDLSMLDHPLVSPVLAESWKASPPLWMNTGDEMLMDEDILVAARAAGQGVKVQFEHYEAMPHCFPMLLPHLPASRRCLRSWGNWIRRVVEEPEGLKTNGVWIPARKGKEKEVDVMRLPAVEFGEARRLVGVIKERRIQGFRQGEGVKATL</sequence>
<keyword evidence="6" id="KW-1185">Reference proteome</keyword>
<protein>
    <submittedName>
        <fullName evidence="5">Lipase/esterase like protein</fullName>
    </submittedName>
</protein>